<evidence type="ECO:0000259" key="2">
    <source>
        <dbReference type="Pfam" id="PF13193"/>
    </source>
</evidence>
<protein>
    <submittedName>
        <fullName evidence="3">Long-chain-fatty-acid--CoA ligase</fullName>
    </submittedName>
</protein>
<evidence type="ECO:0000313" key="3">
    <source>
        <dbReference type="EMBL" id="MFD1508969.1"/>
    </source>
</evidence>
<dbReference type="InterPro" id="IPR025110">
    <property type="entry name" value="AMP-bd_C"/>
</dbReference>
<dbReference type="Gene3D" id="3.40.50.12780">
    <property type="entry name" value="N-terminal domain of ligase-like"/>
    <property type="match status" value="1"/>
</dbReference>
<keyword evidence="3" id="KW-0436">Ligase</keyword>
<dbReference type="Pfam" id="PF13193">
    <property type="entry name" value="AMP-binding_C"/>
    <property type="match status" value="1"/>
</dbReference>
<gene>
    <name evidence="3" type="ORF">ACFTOW_06100</name>
</gene>
<comment type="caution">
    <text evidence="3">The sequence shown here is derived from an EMBL/GenBank/DDBJ whole genome shotgun (WGS) entry which is preliminary data.</text>
</comment>
<feature type="domain" description="AMP-dependent synthetase/ligase" evidence="1">
    <location>
        <begin position="30"/>
        <end position="411"/>
    </location>
</feature>
<dbReference type="PANTHER" id="PTHR43767:SF1">
    <property type="entry name" value="NONRIBOSOMAL PEPTIDE SYNTHASE PES1 (EUROFUNG)-RELATED"/>
    <property type="match status" value="1"/>
</dbReference>
<dbReference type="PROSITE" id="PS00455">
    <property type="entry name" value="AMP_BINDING"/>
    <property type="match status" value="1"/>
</dbReference>
<organism evidence="3 4">
    <name type="scientific">Lacimonas salitolerans</name>
    <dbReference type="NCBI Taxonomy" id="1323750"/>
    <lineage>
        <taxon>Bacteria</taxon>
        <taxon>Pseudomonadati</taxon>
        <taxon>Pseudomonadota</taxon>
        <taxon>Alphaproteobacteria</taxon>
        <taxon>Rhodobacterales</taxon>
        <taxon>Paracoccaceae</taxon>
        <taxon>Lacimonas</taxon>
    </lineage>
</organism>
<evidence type="ECO:0000313" key="4">
    <source>
        <dbReference type="Proteomes" id="UP001597186"/>
    </source>
</evidence>
<dbReference type="PANTHER" id="PTHR43767">
    <property type="entry name" value="LONG-CHAIN-FATTY-ACID--COA LIGASE"/>
    <property type="match status" value="1"/>
</dbReference>
<dbReference type="GO" id="GO:0016874">
    <property type="term" value="F:ligase activity"/>
    <property type="evidence" value="ECO:0007669"/>
    <property type="project" value="UniProtKB-KW"/>
</dbReference>
<dbReference type="Gene3D" id="3.30.300.30">
    <property type="match status" value="1"/>
</dbReference>
<dbReference type="InterPro" id="IPR020845">
    <property type="entry name" value="AMP-binding_CS"/>
</dbReference>
<dbReference type="RefSeq" id="WP_379914123.1">
    <property type="nucleotide sequence ID" value="NZ_JBHUDD010000042.1"/>
</dbReference>
<proteinExistence type="predicted"/>
<accession>A0ABW4EGE6</accession>
<keyword evidence="4" id="KW-1185">Reference proteome</keyword>
<dbReference type="InterPro" id="IPR000873">
    <property type="entry name" value="AMP-dep_synth/lig_dom"/>
</dbReference>
<feature type="domain" description="AMP-binding enzyme C-terminal" evidence="2">
    <location>
        <begin position="465"/>
        <end position="542"/>
    </location>
</feature>
<dbReference type="SUPFAM" id="SSF56801">
    <property type="entry name" value="Acetyl-CoA synthetase-like"/>
    <property type="match status" value="1"/>
</dbReference>
<dbReference type="InterPro" id="IPR050237">
    <property type="entry name" value="ATP-dep_AMP-bd_enzyme"/>
</dbReference>
<dbReference type="EMBL" id="JBHUDD010000042">
    <property type="protein sequence ID" value="MFD1508969.1"/>
    <property type="molecule type" value="Genomic_DNA"/>
</dbReference>
<name>A0ABW4EGE6_9RHOB</name>
<dbReference type="InterPro" id="IPR045851">
    <property type="entry name" value="AMP-bd_C_sf"/>
</dbReference>
<dbReference type="NCBIfam" id="NF006181">
    <property type="entry name" value="PRK08314.1"/>
    <property type="match status" value="1"/>
</dbReference>
<dbReference type="Proteomes" id="UP001597186">
    <property type="component" value="Unassembled WGS sequence"/>
</dbReference>
<sequence length="559" mass="60835">MTNRLHMQVWPAGVPESVEWPAGTVYDNLAKTVADHGDRPALIYHGATLSYAQMDAQVQALAGFMQHELGVAKGDRVLLYMQNSPQFVLGYYAILRADAVVVPVNPMNRHAELEHLAQDTGATVALAGQELLPFIAPVVEQGLISHVIAATYADYAAPDRDIPLPGELDTMDAKDATGPGVIRWADALERATPPRPHRATRDDLAVIPYSSGTTGQPKGCMHNHFTVNVTAWGGVAWNPSDETDVSLAVLPLFHVTGMQACMNGPVIAGGAIVLMTRWNRDVAATLIARHRVTRWRSISTMAIDMVNSPNADSYDLSSLTAIGGGGAAMPQAIARKLHDLTGLDYVEGYGLSETMAASHINPVTGPRRQCLGIPVFDVDSRVVHPDSLQELPQGEVGEIVTHGPQVFLGYWQRPEETAKSFFEMDGKPFFRTGDLGYIDPQGYFYMVDRVKRMINASGFKVWPAEVEALMHHHPDIAEVCIIGTRDPRRGETVKAVVVPQEKARAHLTADDIIGWCRAEMAAYKCPTVVEFTDALPKSGSGKVLWRELAEREAQKAGAA</sequence>
<evidence type="ECO:0000259" key="1">
    <source>
        <dbReference type="Pfam" id="PF00501"/>
    </source>
</evidence>
<dbReference type="Pfam" id="PF00501">
    <property type="entry name" value="AMP-binding"/>
    <property type="match status" value="1"/>
</dbReference>
<reference evidence="4" key="1">
    <citation type="journal article" date="2019" name="Int. J. Syst. Evol. Microbiol.">
        <title>The Global Catalogue of Microorganisms (GCM) 10K type strain sequencing project: providing services to taxonomists for standard genome sequencing and annotation.</title>
        <authorList>
            <consortium name="The Broad Institute Genomics Platform"/>
            <consortium name="The Broad Institute Genome Sequencing Center for Infectious Disease"/>
            <person name="Wu L."/>
            <person name="Ma J."/>
        </authorList>
    </citation>
    <scope>NUCLEOTIDE SEQUENCE [LARGE SCALE GENOMIC DNA]</scope>
    <source>
        <strain evidence="4">CGMCC 1.12477</strain>
    </source>
</reference>
<dbReference type="InterPro" id="IPR042099">
    <property type="entry name" value="ANL_N_sf"/>
</dbReference>